<dbReference type="OrthoDB" id="975958at2"/>
<dbReference type="AlphaFoldDB" id="A0A2D0N3N1"/>
<dbReference type="SUPFAM" id="SSF52266">
    <property type="entry name" value="SGNH hydrolase"/>
    <property type="match status" value="1"/>
</dbReference>
<dbReference type="Proteomes" id="UP000223913">
    <property type="component" value="Unassembled WGS sequence"/>
</dbReference>
<keyword evidence="1" id="KW-1133">Transmembrane helix</keyword>
<accession>A0A2D0N3N1</accession>
<reference evidence="2 3" key="1">
    <citation type="submission" date="2017-10" db="EMBL/GenBank/DDBJ databases">
        <title>The draft genome sequence of Lewinella nigricans NBRC 102662.</title>
        <authorList>
            <person name="Wang K."/>
        </authorList>
    </citation>
    <scope>NUCLEOTIDE SEQUENCE [LARGE SCALE GENOMIC DNA]</scope>
    <source>
        <strain evidence="2 3">NBRC 102662</strain>
    </source>
</reference>
<protein>
    <submittedName>
        <fullName evidence="2">Uncharacterized protein</fullName>
    </submittedName>
</protein>
<dbReference type="EMBL" id="PDUD01000034">
    <property type="protein sequence ID" value="PHN03131.1"/>
    <property type="molecule type" value="Genomic_DNA"/>
</dbReference>
<sequence length="331" mass="38933">MFGNIFRSEKKQMLPLGAWAVVITLAVLVFGGLGAMRLPGDTAFLDSHEMRYANYKVRLHNLIRNEVVPEEAYHVIIFGSSLTAQGVLRDSFFEHFFQQLGKPVHVNRVFYAGASYKMLEDPDLLAYLENARPDLLCIEDQVLFFEPLPELDWPNPLPVQFQKRYVHNLNVLKHRLLPSAFPKPGLKRQIDSTITFDVRYKQADSVISHRDSIQFEIQERSVRKRRYTRKFNRLAEQLTDSGTDLVILNLPRPAAIEGQYMSERELRRRVSLLEAYRQRFEVDYWTFERPLPFRFYWDISHLNKYGQQIYSEWLAERIEQHYNGSAADSRQ</sequence>
<keyword evidence="1" id="KW-0472">Membrane</keyword>
<keyword evidence="1" id="KW-0812">Transmembrane</keyword>
<feature type="transmembrane region" description="Helical" evidence="1">
    <location>
        <begin position="16"/>
        <end position="36"/>
    </location>
</feature>
<evidence type="ECO:0000313" key="2">
    <source>
        <dbReference type="EMBL" id="PHN03131.1"/>
    </source>
</evidence>
<evidence type="ECO:0000256" key="1">
    <source>
        <dbReference type="SAM" id="Phobius"/>
    </source>
</evidence>
<organism evidence="2 3">
    <name type="scientific">Flavilitoribacter nigricans (strain ATCC 23147 / DSM 23189 / NBRC 102662 / NCIMB 1420 / SS-2)</name>
    <name type="common">Lewinella nigricans</name>
    <dbReference type="NCBI Taxonomy" id="1122177"/>
    <lineage>
        <taxon>Bacteria</taxon>
        <taxon>Pseudomonadati</taxon>
        <taxon>Bacteroidota</taxon>
        <taxon>Saprospiria</taxon>
        <taxon>Saprospirales</taxon>
        <taxon>Lewinellaceae</taxon>
        <taxon>Flavilitoribacter</taxon>
    </lineage>
</organism>
<keyword evidence="3" id="KW-1185">Reference proteome</keyword>
<name>A0A2D0N3N1_FLAN2</name>
<dbReference type="RefSeq" id="WP_099153571.1">
    <property type="nucleotide sequence ID" value="NZ_PDUD01000034.1"/>
</dbReference>
<gene>
    <name evidence="2" type="ORF">CRP01_29065</name>
</gene>
<comment type="caution">
    <text evidence="2">The sequence shown here is derived from an EMBL/GenBank/DDBJ whole genome shotgun (WGS) entry which is preliminary data.</text>
</comment>
<evidence type="ECO:0000313" key="3">
    <source>
        <dbReference type="Proteomes" id="UP000223913"/>
    </source>
</evidence>
<proteinExistence type="predicted"/>